<dbReference type="AlphaFoldDB" id="A0A7X0RJZ9"/>
<dbReference type="Pfam" id="PF10604">
    <property type="entry name" value="Polyketide_cyc2"/>
    <property type="match status" value="1"/>
</dbReference>
<dbReference type="Gene3D" id="3.30.530.20">
    <property type="match status" value="1"/>
</dbReference>
<name>A0A7X0RJZ9_9ACTN</name>
<evidence type="ECO:0000313" key="1">
    <source>
        <dbReference type="EMBL" id="MBB6628685.1"/>
    </source>
</evidence>
<dbReference type="RefSeq" id="WP_185253716.1">
    <property type="nucleotide sequence ID" value="NZ_JACKXE010000001.1"/>
</dbReference>
<dbReference type="EMBL" id="JACKXE010000001">
    <property type="protein sequence ID" value="MBB6628685.1"/>
    <property type="molecule type" value="Genomic_DNA"/>
</dbReference>
<organism evidence="1 2">
    <name type="scientific">Nocardioides luti</name>
    <dbReference type="NCBI Taxonomy" id="2761101"/>
    <lineage>
        <taxon>Bacteria</taxon>
        <taxon>Bacillati</taxon>
        <taxon>Actinomycetota</taxon>
        <taxon>Actinomycetes</taxon>
        <taxon>Propionibacteriales</taxon>
        <taxon>Nocardioidaceae</taxon>
        <taxon>Nocardioides</taxon>
    </lineage>
</organism>
<dbReference type="Proteomes" id="UP000523955">
    <property type="component" value="Unassembled WGS sequence"/>
</dbReference>
<reference evidence="1 2" key="1">
    <citation type="submission" date="2020-08" db="EMBL/GenBank/DDBJ databases">
        <authorList>
            <person name="Seo M.-J."/>
        </authorList>
    </citation>
    <scope>NUCLEOTIDE SEQUENCE [LARGE SCALE GENOMIC DNA]</scope>
    <source>
        <strain evidence="1 2">KIGAM211</strain>
    </source>
</reference>
<evidence type="ECO:0000313" key="2">
    <source>
        <dbReference type="Proteomes" id="UP000523955"/>
    </source>
</evidence>
<dbReference type="InterPro" id="IPR019587">
    <property type="entry name" value="Polyketide_cyclase/dehydratase"/>
</dbReference>
<protein>
    <submittedName>
        <fullName evidence="1">SRPBCC family protein</fullName>
    </submittedName>
</protein>
<proteinExistence type="predicted"/>
<sequence length="135" mass="14190">MTFTHEESLTTAASPADVWALWSDVGSWHAWDPAVQQVALEGHFAEGAGGTMLLAGGIEAAFVLEVVEPGARYLDRLTLGDLVIRIDHQVAAHPDGARLLVRTTVEGPGAEDVGPMVTQDAPVALAALARLAEAR</sequence>
<comment type="caution">
    <text evidence="1">The sequence shown here is derived from an EMBL/GenBank/DDBJ whole genome shotgun (WGS) entry which is preliminary data.</text>
</comment>
<keyword evidence="2" id="KW-1185">Reference proteome</keyword>
<gene>
    <name evidence="1" type="ORF">H5V45_15270</name>
</gene>
<accession>A0A7X0RJZ9</accession>
<dbReference type="InterPro" id="IPR023393">
    <property type="entry name" value="START-like_dom_sf"/>
</dbReference>
<dbReference type="SUPFAM" id="SSF55961">
    <property type="entry name" value="Bet v1-like"/>
    <property type="match status" value="1"/>
</dbReference>